<organism evidence="7 8">
    <name type="scientific">Thalassospira xiamenensis</name>
    <dbReference type="NCBI Taxonomy" id="220697"/>
    <lineage>
        <taxon>Bacteria</taxon>
        <taxon>Pseudomonadati</taxon>
        <taxon>Pseudomonadota</taxon>
        <taxon>Alphaproteobacteria</taxon>
        <taxon>Rhodospirillales</taxon>
        <taxon>Thalassospiraceae</taxon>
        <taxon>Thalassospira</taxon>
    </lineage>
</organism>
<dbReference type="PANTHER" id="PTHR43667">
    <property type="entry name" value="CYCLOPROPANE-FATTY-ACYL-PHOSPHOLIPID SYNTHASE"/>
    <property type="match status" value="1"/>
</dbReference>
<keyword evidence="2" id="KW-0489">Methyltransferase</keyword>
<dbReference type="InterPro" id="IPR029063">
    <property type="entry name" value="SAM-dependent_MTases_sf"/>
</dbReference>
<dbReference type="AlphaFoldDB" id="A0A285RS02"/>
<name>A0A285RS02_9PROT</name>
<dbReference type="InterPro" id="IPR050723">
    <property type="entry name" value="CFA/CMAS"/>
</dbReference>
<evidence type="ECO:0000256" key="2">
    <source>
        <dbReference type="ARBA" id="ARBA00022603"/>
    </source>
</evidence>
<dbReference type="Gene3D" id="3.40.50.150">
    <property type="entry name" value="Vaccinia Virus protein VP39"/>
    <property type="match status" value="1"/>
</dbReference>
<dbReference type="RefSeq" id="WP_231858241.1">
    <property type="nucleotide sequence ID" value="NZ_JPWD01000006.1"/>
</dbReference>
<dbReference type="EMBL" id="OBMM01000001">
    <property type="protein sequence ID" value="SOB96954.1"/>
    <property type="molecule type" value="Genomic_DNA"/>
</dbReference>
<evidence type="ECO:0000256" key="1">
    <source>
        <dbReference type="ARBA" id="ARBA00010815"/>
    </source>
</evidence>
<accession>A0A285RS02</accession>
<dbReference type="InterPro" id="IPR003333">
    <property type="entry name" value="CMAS"/>
</dbReference>
<dbReference type="GO" id="GO:0008610">
    <property type="term" value="P:lipid biosynthetic process"/>
    <property type="evidence" value="ECO:0007669"/>
    <property type="project" value="InterPro"/>
</dbReference>
<proteinExistence type="inferred from homology"/>
<keyword evidence="5" id="KW-0443">Lipid metabolism</keyword>
<gene>
    <name evidence="7" type="ORF">SAMN05428964_1012027</name>
</gene>
<dbReference type="Pfam" id="PF02353">
    <property type="entry name" value="CMAS"/>
    <property type="match status" value="1"/>
</dbReference>
<sequence length="411" mass="47190">MTYPMTLDWTQKKVLDFFREHVTRGTLVFRADDRHEIVLGDGSDPRATMTVPNWSDTLKMALSPDPGFGESYMRGGFDVVSGEMEDLIRVLRLNFEGGHSANGFGLFIEKLQALKFQIAQFTSVKAASRRVRHHYDIGNDLYTRFLDPEMQYSCAFWDDGAQTLEEAQNRKMSLTTQRLKIDQPDLRVVDIGCGWGGLSRFIRRTTGAEVHGITLSTEQYNWALERKEELPDNFHEGLGYHLLDYRLFADANEGKYDRVVSVGMFEHVGRPQFKTYFEKVGKLLKAGGRAVIHTIIKPRPDFTSPWIDRYIFPGGYIPAVHEVIEAAENADLKVEASHFHAGLNYARTLIAWRDRFREIADQLDPEKYDTEFKRMWEFYLAGCINAFDEREGGGGMRVGQFVFTKPGYRFT</sequence>
<dbReference type="PIRSF" id="PIRSF003085">
    <property type="entry name" value="CMAS"/>
    <property type="match status" value="1"/>
</dbReference>
<evidence type="ECO:0000256" key="3">
    <source>
        <dbReference type="ARBA" id="ARBA00022679"/>
    </source>
</evidence>
<dbReference type="Proteomes" id="UP000219068">
    <property type="component" value="Unassembled WGS sequence"/>
</dbReference>
<evidence type="ECO:0000256" key="5">
    <source>
        <dbReference type="ARBA" id="ARBA00023098"/>
    </source>
</evidence>
<evidence type="ECO:0000313" key="7">
    <source>
        <dbReference type="EMBL" id="SOB96954.1"/>
    </source>
</evidence>
<dbReference type="SUPFAM" id="SSF53335">
    <property type="entry name" value="S-adenosyl-L-methionine-dependent methyltransferases"/>
    <property type="match status" value="1"/>
</dbReference>
<dbReference type="CDD" id="cd02440">
    <property type="entry name" value="AdoMet_MTases"/>
    <property type="match status" value="1"/>
</dbReference>
<keyword evidence="3" id="KW-0808">Transferase</keyword>
<evidence type="ECO:0000256" key="4">
    <source>
        <dbReference type="ARBA" id="ARBA00022691"/>
    </source>
</evidence>
<evidence type="ECO:0000256" key="6">
    <source>
        <dbReference type="PIRSR" id="PIRSR003085-1"/>
    </source>
</evidence>
<dbReference type="PANTHER" id="PTHR43667:SF1">
    <property type="entry name" value="CYCLOPROPANE-FATTY-ACYL-PHOSPHOLIPID SYNTHASE"/>
    <property type="match status" value="1"/>
</dbReference>
<evidence type="ECO:0000313" key="8">
    <source>
        <dbReference type="Proteomes" id="UP000219068"/>
    </source>
</evidence>
<dbReference type="GO" id="GO:0008168">
    <property type="term" value="F:methyltransferase activity"/>
    <property type="evidence" value="ECO:0007669"/>
    <property type="project" value="UniProtKB-KW"/>
</dbReference>
<protein>
    <submittedName>
        <fullName evidence="7">Cyclopropane-fatty-acyl-phospholipid synthase</fullName>
    </submittedName>
</protein>
<comment type="similarity">
    <text evidence="1">Belongs to the CFA/CMAS family.</text>
</comment>
<dbReference type="GO" id="GO:0032259">
    <property type="term" value="P:methylation"/>
    <property type="evidence" value="ECO:0007669"/>
    <property type="project" value="UniProtKB-KW"/>
</dbReference>
<feature type="active site" evidence="6">
    <location>
        <position position="383"/>
    </location>
</feature>
<keyword evidence="4" id="KW-0949">S-adenosyl-L-methionine</keyword>
<reference evidence="7 8" key="1">
    <citation type="submission" date="2017-08" db="EMBL/GenBank/DDBJ databases">
        <authorList>
            <person name="de Groot N.N."/>
        </authorList>
    </citation>
    <scope>NUCLEOTIDE SEQUENCE [LARGE SCALE GENOMIC DNA]</scope>
    <source>
        <strain evidence="7 8">USBA 78</strain>
    </source>
</reference>